<evidence type="ECO:0000313" key="3">
    <source>
        <dbReference type="Proteomes" id="UP000652013"/>
    </source>
</evidence>
<gene>
    <name evidence="2" type="ORF">Sya03_10480</name>
</gene>
<dbReference type="Proteomes" id="UP000652013">
    <property type="component" value="Unassembled WGS sequence"/>
</dbReference>
<proteinExistence type="predicted"/>
<dbReference type="AlphaFoldDB" id="A0A8J3Y4N9"/>
<comment type="caution">
    <text evidence="2">The sequence shown here is derived from an EMBL/GenBank/DDBJ whole genome shotgun (WGS) entry which is preliminary data.</text>
</comment>
<keyword evidence="1" id="KW-1133">Transmembrane helix</keyword>
<sequence length="162" mass="17215">MGDEPTRFRPTWPQAAARGLVLGVLAGAVLLLVTGAVAVLGAALHRPGAPSPDAWAALVAVPPLLGTALGAALGRWHAVEVDAYGIRVGPFATREPWARVVDLRAERRHSRTVVAVYLDGGTTVQLGAPYDGGLLEADPEFERKLFALSTAWRSHRIGRTIR</sequence>
<keyword evidence="1" id="KW-0812">Transmembrane</keyword>
<feature type="transmembrane region" description="Helical" evidence="1">
    <location>
        <begin position="54"/>
        <end position="74"/>
    </location>
</feature>
<protein>
    <recommendedName>
        <fullName evidence="4">PH domain-containing protein</fullName>
    </recommendedName>
</protein>
<name>A0A8J3Y4N9_9ACTN</name>
<organism evidence="2 3">
    <name type="scientific">Spirilliplanes yamanashiensis</name>
    <dbReference type="NCBI Taxonomy" id="42233"/>
    <lineage>
        <taxon>Bacteria</taxon>
        <taxon>Bacillati</taxon>
        <taxon>Actinomycetota</taxon>
        <taxon>Actinomycetes</taxon>
        <taxon>Micromonosporales</taxon>
        <taxon>Micromonosporaceae</taxon>
        <taxon>Spirilliplanes</taxon>
    </lineage>
</organism>
<dbReference type="EMBL" id="BOOY01000005">
    <property type="protein sequence ID" value="GIJ01696.1"/>
    <property type="molecule type" value="Genomic_DNA"/>
</dbReference>
<keyword evidence="1" id="KW-0472">Membrane</keyword>
<dbReference type="RefSeq" id="WP_203937003.1">
    <property type="nucleotide sequence ID" value="NZ_BAAAGJ010000005.1"/>
</dbReference>
<feature type="transmembrane region" description="Helical" evidence="1">
    <location>
        <begin position="20"/>
        <end position="42"/>
    </location>
</feature>
<evidence type="ECO:0000313" key="2">
    <source>
        <dbReference type="EMBL" id="GIJ01696.1"/>
    </source>
</evidence>
<accession>A0A8J3Y4N9</accession>
<evidence type="ECO:0000256" key="1">
    <source>
        <dbReference type="SAM" id="Phobius"/>
    </source>
</evidence>
<evidence type="ECO:0008006" key="4">
    <source>
        <dbReference type="Google" id="ProtNLM"/>
    </source>
</evidence>
<reference evidence="2" key="1">
    <citation type="submission" date="2021-01" db="EMBL/GenBank/DDBJ databases">
        <title>Whole genome shotgun sequence of Spirilliplanes yamanashiensis NBRC 15828.</title>
        <authorList>
            <person name="Komaki H."/>
            <person name="Tamura T."/>
        </authorList>
    </citation>
    <scope>NUCLEOTIDE SEQUENCE</scope>
    <source>
        <strain evidence="2">NBRC 15828</strain>
    </source>
</reference>
<keyword evidence="3" id="KW-1185">Reference proteome</keyword>